<keyword evidence="4" id="KW-1185">Reference proteome</keyword>
<proteinExistence type="predicted"/>
<dbReference type="Proteomes" id="UP000218231">
    <property type="component" value="Unassembled WGS sequence"/>
</dbReference>
<organism evidence="3 4">
    <name type="scientific">Diploscapter pachys</name>
    <dbReference type="NCBI Taxonomy" id="2018661"/>
    <lineage>
        <taxon>Eukaryota</taxon>
        <taxon>Metazoa</taxon>
        <taxon>Ecdysozoa</taxon>
        <taxon>Nematoda</taxon>
        <taxon>Chromadorea</taxon>
        <taxon>Rhabditida</taxon>
        <taxon>Rhabditina</taxon>
        <taxon>Rhabditomorpha</taxon>
        <taxon>Rhabditoidea</taxon>
        <taxon>Rhabditidae</taxon>
        <taxon>Diploscapter</taxon>
    </lineage>
</organism>
<feature type="transmembrane region" description="Helical" evidence="2">
    <location>
        <begin position="132"/>
        <end position="154"/>
    </location>
</feature>
<feature type="transmembrane region" description="Helical" evidence="2">
    <location>
        <begin position="98"/>
        <end position="120"/>
    </location>
</feature>
<feature type="region of interest" description="Disordered" evidence="1">
    <location>
        <begin position="242"/>
        <end position="261"/>
    </location>
</feature>
<feature type="transmembrane region" description="Helical" evidence="2">
    <location>
        <begin position="66"/>
        <end position="86"/>
    </location>
</feature>
<evidence type="ECO:0000313" key="4">
    <source>
        <dbReference type="Proteomes" id="UP000218231"/>
    </source>
</evidence>
<evidence type="ECO:0000313" key="3">
    <source>
        <dbReference type="EMBL" id="PAV84269.1"/>
    </source>
</evidence>
<dbReference type="OrthoDB" id="5799527at2759"/>
<dbReference type="EMBL" id="LIAE01006873">
    <property type="protein sequence ID" value="PAV84269.1"/>
    <property type="molecule type" value="Genomic_DNA"/>
</dbReference>
<evidence type="ECO:0000256" key="2">
    <source>
        <dbReference type="SAM" id="Phobius"/>
    </source>
</evidence>
<keyword evidence="2" id="KW-0812">Transmembrane</keyword>
<dbReference type="AlphaFoldDB" id="A0A2A2LDL3"/>
<comment type="caution">
    <text evidence="3">The sequence shown here is derived from an EMBL/GenBank/DDBJ whole genome shotgun (WGS) entry which is preliminary data.</text>
</comment>
<feature type="transmembrane region" description="Helical" evidence="2">
    <location>
        <begin position="174"/>
        <end position="196"/>
    </location>
</feature>
<gene>
    <name evidence="3" type="ORF">WR25_16858</name>
</gene>
<protein>
    <submittedName>
        <fullName evidence="3">Uncharacterized protein</fullName>
    </submittedName>
</protein>
<keyword evidence="2" id="KW-1133">Transmembrane helix</keyword>
<name>A0A2A2LDL3_9BILA</name>
<sequence>MSLRDTWERFYAWLKNNADSNSVSYSRFGLPGDEVDDRPPPTQIHVAEFKEDAPPFMIFGVHSIKAAVITAGIGISITVFIFLSIFFEFDWYNNKKGIDISVLVGLVLFLLVGVTVHWQIVRGVKHTQPQSLVPFIIIYSIMILSELLFLILSLNQWVVVTYIQQVEQFYHLRALFLTVMFVVVIAVQLAMLFSVIRCRNYLEKKSIHEMEMRIAERAKIENPGLKIVVGGSLPPPHTSVADSTIINSPNRTEFPTNQNPA</sequence>
<reference evidence="3 4" key="1">
    <citation type="journal article" date="2017" name="Curr. Biol.">
        <title>Genome architecture and evolution of a unichromosomal asexual nematode.</title>
        <authorList>
            <person name="Fradin H."/>
            <person name="Zegar C."/>
            <person name="Gutwein M."/>
            <person name="Lucas J."/>
            <person name="Kovtun M."/>
            <person name="Corcoran D."/>
            <person name="Baugh L.R."/>
            <person name="Kiontke K."/>
            <person name="Gunsalus K."/>
            <person name="Fitch D.H."/>
            <person name="Piano F."/>
        </authorList>
    </citation>
    <scope>NUCLEOTIDE SEQUENCE [LARGE SCALE GENOMIC DNA]</scope>
    <source>
        <strain evidence="3">PF1309</strain>
    </source>
</reference>
<accession>A0A2A2LDL3</accession>
<evidence type="ECO:0000256" key="1">
    <source>
        <dbReference type="SAM" id="MobiDB-lite"/>
    </source>
</evidence>
<keyword evidence="2" id="KW-0472">Membrane</keyword>